<sequence>MVAGTVVHVVGDADTGFDQNSPPPGATRLEHRASWLSRLGEADVEEARRLVSTTSSATFSQTPLAGLLSAIPAGQELLLVTTSAASGKLATGPLGRALAAALTRWPKVYGSEIATVRLVEVEGFNDEAVVGPLGSALAERRDLPVVLSMGSGSTGLQLAAMAAVVESGRRWEVRAVEPPHPRVALLPEQDSHPLVPWLIRLGFPERVRQWAQNHTVDPALVDYAKDLFHAHKRAVESSQPDAGDLSELVRSDLRRRDRSAGLSIRSWIIAEYERQRALDVQIDSETPNLLADLGRRSLGELFEDLEAADPSLFIVESARWLASKEVKNANTFAAQSVHLTAPSWEKLAPALFEESPGIPVPPEMPRFRVPGRRLAVVWAVGIARGGAWETYAETLSRRPLDGELVVQLGDGVAALHGVLVHTPESASNAKAQIDLLADKERWTGSAFAERVGTPLGVELPTDSDVAVRVSAELERIAPDAVIVVPTGPKSLTTSMLAGAFSYTTRTALPLFLECTDRRSEHPRYHRVLPMLGADDQLVALAEIALNRLEFDTAARLLALGSTSTRELVRPVRELGTAFYRRGGERAAVTLCRSRLRAVGQSGPGIAALRLTVIANEAAQKLWKHDETTPKAKRRMVQLKNVRNALTVTHGTQSLSQALKKFASIGGHAMKIDELVGGTLGGTPDDSLVRLHEDLVRRLQARLLAVGSLIRRAGELYSEEASP</sequence>
<reference evidence="1 2" key="1">
    <citation type="submission" date="2016-10" db="EMBL/GenBank/DDBJ databases">
        <authorList>
            <person name="de Groot N.N."/>
        </authorList>
    </citation>
    <scope>NUCLEOTIDE SEQUENCE [LARGE SCALE GENOMIC DNA]</scope>
    <source>
        <strain evidence="1 2">CGMCC 4.3143</strain>
    </source>
</reference>
<gene>
    <name evidence="1" type="ORF">SAMN05216377_12344</name>
</gene>
<accession>A0A1G8CSH3</accession>
<protein>
    <submittedName>
        <fullName evidence="1">Uncharacterized protein</fullName>
    </submittedName>
</protein>
<dbReference type="Proteomes" id="UP000198967">
    <property type="component" value="Unassembled WGS sequence"/>
</dbReference>
<dbReference type="STRING" id="366584.SAMN05216377_12344"/>
<proteinExistence type="predicted"/>
<organism evidence="1 2">
    <name type="scientific">Pseudonocardia oroxyli</name>
    <dbReference type="NCBI Taxonomy" id="366584"/>
    <lineage>
        <taxon>Bacteria</taxon>
        <taxon>Bacillati</taxon>
        <taxon>Actinomycetota</taxon>
        <taxon>Actinomycetes</taxon>
        <taxon>Pseudonocardiales</taxon>
        <taxon>Pseudonocardiaceae</taxon>
        <taxon>Pseudonocardia</taxon>
    </lineage>
</organism>
<name>A0A1G8CSH3_PSEOR</name>
<dbReference type="AlphaFoldDB" id="A0A1G8CSH3"/>
<keyword evidence="2" id="KW-1185">Reference proteome</keyword>
<dbReference type="EMBL" id="FNBE01000023">
    <property type="protein sequence ID" value="SDH48446.1"/>
    <property type="molecule type" value="Genomic_DNA"/>
</dbReference>
<evidence type="ECO:0000313" key="2">
    <source>
        <dbReference type="Proteomes" id="UP000198967"/>
    </source>
</evidence>
<evidence type="ECO:0000313" key="1">
    <source>
        <dbReference type="EMBL" id="SDH48446.1"/>
    </source>
</evidence>